<dbReference type="RefSeq" id="WP_210657294.1">
    <property type="nucleotide sequence ID" value="NZ_JAGKQQ010000001.1"/>
</dbReference>
<evidence type="ECO:0000313" key="2">
    <source>
        <dbReference type="Proteomes" id="UP000676565"/>
    </source>
</evidence>
<proteinExistence type="predicted"/>
<keyword evidence="2" id="KW-1185">Reference proteome</keyword>
<comment type="caution">
    <text evidence="1">The sequence shown here is derived from an EMBL/GenBank/DDBJ whole genome shotgun (WGS) entry which is preliminary data.</text>
</comment>
<reference evidence="1 2" key="1">
    <citation type="submission" date="2021-04" db="EMBL/GenBank/DDBJ databases">
        <authorList>
            <person name="Ivanova A."/>
        </authorList>
    </citation>
    <scope>NUCLEOTIDE SEQUENCE [LARGE SCALE GENOMIC DNA]</scope>
    <source>
        <strain evidence="1 2">G18</strain>
    </source>
</reference>
<name>A0ABS5BVU5_9BACT</name>
<sequence>MNPADRLLWLDTQAAHYLAAVEADDFDRQDALWALAAHDHELEEALHAVHAGLAEEAVTGMAAAVAAAVGQFLPSAGLIHPTGGPVTVGMVADELFRHTPGRLPPAAHALNETLRRATDELPADLGLPELTDWMVAKFGPVPTEYLKAFRHAATKVRMRASPEAEYQLAARRAKPAGGPS</sequence>
<accession>A0ABS5BVU5</accession>
<dbReference type="EMBL" id="JAGKQQ010000001">
    <property type="protein sequence ID" value="MBP3957847.1"/>
    <property type="molecule type" value="Genomic_DNA"/>
</dbReference>
<dbReference type="Proteomes" id="UP000676565">
    <property type="component" value="Unassembled WGS sequence"/>
</dbReference>
<gene>
    <name evidence="1" type="ORF">J8F10_21550</name>
</gene>
<organism evidence="1 2">
    <name type="scientific">Gemmata palustris</name>
    <dbReference type="NCBI Taxonomy" id="2822762"/>
    <lineage>
        <taxon>Bacteria</taxon>
        <taxon>Pseudomonadati</taxon>
        <taxon>Planctomycetota</taxon>
        <taxon>Planctomycetia</taxon>
        <taxon>Gemmatales</taxon>
        <taxon>Gemmataceae</taxon>
        <taxon>Gemmata</taxon>
    </lineage>
</organism>
<protein>
    <submittedName>
        <fullName evidence="1">Uncharacterized protein</fullName>
    </submittedName>
</protein>
<evidence type="ECO:0000313" key="1">
    <source>
        <dbReference type="EMBL" id="MBP3957847.1"/>
    </source>
</evidence>